<evidence type="ECO:0000259" key="2">
    <source>
        <dbReference type="Pfam" id="PF02120"/>
    </source>
</evidence>
<reference evidence="3 4" key="1">
    <citation type="submission" date="2016-02" db="EMBL/GenBank/DDBJ databases">
        <title>Comparison of Clostridium stercorarium subspecies using comparative genomics and transcriptomics.</title>
        <authorList>
            <person name="Schellenberg J."/>
            <person name="Thallinger G."/>
            <person name="Levin D.B."/>
            <person name="Zhang X."/>
            <person name="Alvare G."/>
            <person name="Fristensky B."/>
            <person name="Sparling R."/>
        </authorList>
    </citation>
    <scope>NUCLEOTIDE SEQUENCE [LARGE SCALE GENOMIC DNA]</scope>
    <source>
        <strain evidence="3 4">DSM 2910</strain>
    </source>
</reference>
<organism evidence="3 4">
    <name type="scientific">Thermoclostridium stercorarium subsp. thermolacticum DSM 2910</name>
    <dbReference type="NCBI Taxonomy" id="1121336"/>
    <lineage>
        <taxon>Bacteria</taxon>
        <taxon>Bacillati</taxon>
        <taxon>Bacillota</taxon>
        <taxon>Clostridia</taxon>
        <taxon>Eubacteriales</taxon>
        <taxon>Oscillospiraceae</taxon>
        <taxon>Thermoclostridium</taxon>
    </lineage>
</organism>
<dbReference type="OrthoDB" id="1676929at2"/>
<keyword evidence="3" id="KW-0282">Flagellum</keyword>
<feature type="region of interest" description="Disordered" evidence="1">
    <location>
        <begin position="246"/>
        <end position="280"/>
    </location>
</feature>
<dbReference type="InterPro" id="IPR052563">
    <property type="entry name" value="FliK"/>
</dbReference>
<dbReference type="PANTHER" id="PTHR37533">
    <property type="entry name" value="FLAGELLAR HOOK-LENGTH CONTROL PROTEIN"/>
    <property type="match status" value="1"/>
</dbReference>
<evidence type="ECO:0000313" key="3">
    <source>
        <dbReference type="EMBL" id="ANW98012.1"/>
    </source>
</evidence>
<gene>
    <name evidence="3" type="ORF">CSTERTH_02625</name>
</gene>
<accession>A0A1B1YB77</accession>
<name>A0A1B1YB77_THEST</name>
<dbReference type="RefSeq" id="WP_015358282.1">
    <property type="nucleotide sequence ID" value="NZ_CP014672.1"/>
</dbReference>
<keyword evidence="3" id="KW-0966">Cell projection</keyword>
<protein>
    <submittedName>
        <fullName evidence="3">Flagellar hook-length control protein FliK</fullName>
    </submittedName>
</protein>
<dbReference type="AlphaFoldDB" id="A0A1B1YB77"/>
<proteinExistence type="predicted"/>
<dbReference type="PANTHER" id="PTHR37533:SF2">
    <property type="entry name" value="FLAGELLAR HOOK-LENGTH CONTROL PROTEIN"/>
    <property type="match status" value="1"/>
</dbReference>
<dbReference type="InterPro" id="IPR021136">
    <property type="entry name" value="Flagellar_hook_control-like_C"/>
</dbReference>
<dbReference type="Pfam" id="PF02120">
    <property type="entry name" value="Flg_hook"/>
    <property type="match status" value="1"/>
</dbReference>
<keyword evidence="3" id="KW-0969">Cilium</keyword>
<dbReference type="InterPro" id="IPR038610">
    <property type="entry name" value="FliK-like_C_sf"/>
</dbReference>
<dbReference type="CDD" id="cd17470">
    <property type="entry name" value="T3SS_Flik_C"/>
    <property type="match status" value="1"/>
</dbReference>
<feature type="compositionally biased region" description="Basic and acidic residues" evidence="1">
    <location>
        <begin position="256"/>
        <end position="278"/>
    </location>
</feature>
<evidence type="ECO:0000313" key="4">
    <source>
        <dbReference type="Proteomes" id="UP000092971"/>
    </source>
</evidence>
<sequence>MVTVSGILLSADNRQNLVKSAREKTSGEGFYDFLSKSMAAVDSAGKAGKDRTLPLSSSGMQRKVKYETVASDGVKSGTGAFEKCVDKLSEIPVADAKDLEKESEGLLYLIEEIIAVLNKLTLFFENVEPDKAAGTVSFPAEIELALSRKITELINVMNNTTDVSVKENLENLVNELGQILLGNNVTVITESADSAAAGQTEELIAQMLNEAENLKAEIIARTTVNDGMNPESGETNLSDGDIDVQESVETSAPEQDNSKDQNPENRLKEKHESRKVSTEDSVTAYGRLRLNAAQVQNDFGRVAENQSLQNEQMSELKYVPSEKFSIINKENIIHQVAEKVKVLTTSDRSEMVIQLKPESLGRIQLQVIHERGEIIAKFLAESEQVKAILESNMQMLRDALEKSGVDIQSLSVSVGQQYDRNDGNDRNDYRNRHVQGGLRVFYEEQPVSADMLNTYQHTGLSDDLYGYAGSEINLIA</sequence>
<dbReference type="EMBL" id="CP014672">
    <property type="protein sequence ID" value="ANW98012.1"/>
    <property type="molecule type" value="Genomic_DNA"/>
</dbReference>
<dbReference type="Proteomes" id="UP000092971">
    <property type="component" value="Chromosome"/>
</dbReference>
<dbReference type="Gene3D" id="3.30.750.140">
    <property type="match status" value="1"/>
</dbReference>
<feature type="domain" description="Flagellar hook-length control protein-like C-terminal" evidence="2">
    <location>
        <begin position="339"/>
        <end position="418"/>
    </location>
</feature>
<evidence type="ECO:0000256" key="1">
    <source>
        <dbReference type="SAM" id="MobiDB-lite"/>
    </source>
</evidence>